<dbReference type="Gene3D" id="3.40.390.10">
    <property type="entry name" value="Collagenase (Catalytic Domain)"/>
    <property type="match status" value="1"/>
</dbReference>
<gene>
    <name evidence="1" type="ORF">GCM10011487_61850</name>
</gene>
<reference evidence="2" key="1">
    <citation type="submission" date="2020-01" db="EMBL/GenBank/DDBJ databases">
        <title>'Steroidobacter agaridevorans' sp. nov., agar-degrading bacteria isolated from rhizosphere soils.</title>
        <authorList>
            <person name="Ikenaga M."/>
            <person name="Kataoka M."/>
            <person name="Murouchi A."/>
            <person name="Katsuragi S."/>
            <person name="Sakai M."/>
        </authorList>
    </citation>
    <scope>NUCLEOTIDE SEQUENCE [LARGE SCALE GENOMIC DNA]</scope>
    <source>
        <strain evidence="2">YU21-B</strain>
    </source>
</reference>
<organism evidence="1 2">
    <name type="scientific">Steroidobacter agaridevorans</name>
    <dbReference type="NCBI Taxonomy" id="2695856"/>
    <lineage>
        <taxon>Bacteria</taxon>
        <taxon>Pseudomonadati</taxon>
        <taxon>Pseudomonadota</taxon>
        <taxon>Gammaproteobacteria</taxon>
        <taxon>Steroidobacterales</taxon>
        <taxon>Steroidobacteraceae</taxon>
        <taxon>Steroidobacter</taxon>
    </lineage>
</organism>
<dbReference type="RefSeq" id="WP_161815790.1">
    <property type="nucleotide sequence ID" value="NZ_BLJN01000008.1"/>
</dbReference>
<dbReference type="EMBL" id="BLJN01000008">
    <property type="protein sequence ID" value="GFE84185.1"/>
    <property type="molecule type" value="Genomic_DNA"/>
</dbReference>
<protein>
    <submittedName>
        <fullName evidence="1">Uncharacterized protein</fullName>
    </submittedName>
</protein>
<name>A0A829YLK5_9GAMM</name>
<dbReference type="AlphaFoldDB" id="A0A829YLK5"/>
<dbReference type="GO" id="GO:0008237">
    <property type="term" value="F:metallopeptidase activity"/>
    <property type="evidence" value="ECO:0007669"/>
    <property type="project" value="InterPro"/>
</dbReference>
<proteinExistence type="predicted"/>
<evidence type="ECO:0000313" key="1">
    <source>
        <dbReference type="EMBL" id="GFE84185.1"/>
    </source>
</evidence>
<dbReference type="InterPro" id="IPR024079">
    <property type="entry name" value="MetalloPept_cat_dom_sf"/>
</dbReference>
<comment type="caution">
    <text evidence="1">The sequence shown here is derived from an EMBL/GenBank/DDBJ whole genome shotgun (WGS) entry which is preliminary data.</text>
</comment>
<keyword evidence="2" id="KW-1185">Reference proteome</keyword>
<dbReference type="Proteomes" id="UP000445000">
    <property type="component" value="Unassembled WGS sequence"/>
</dbReference>
<accession>A0A829YLK5</accession>
<sequence>MCELAEHTCKNKRGAITRAQAEAKKRLLKANGKVENYRAAVSRSEKLQGQNKAVGDVLRRCFGWRGDEYQKELAGTYTDTPRNLHRAIRTLLEHVDAPIHAACGGEIAHAALNPRFKDEISFVMAMSHESNQNCFSFTDRFFGATLEKQAKTILHEMCHAWLYMSDVAYEGLGGWNSLNKHNSEHNPDSYAVAIRDLGK</sequence>
<evidence type="ECO:0000313" key="2">
    <source>
        <dbReference type="Proteomes" id="UP000445000"/>
    </source>
</evidence>